<protein>
    <submittedName>
        <fullName evidence="1">TIGR04076 family protein</fullName>
    </submittedName>
</protein>
<dbReference type="Proteomes" id="UP001593833">
    <property type="component" value="Unassembled WGS sequence"/>
</dbReference>
<evidence type="ECO:0000313" key="2">
    <source>
        <dbReference type="Proteomes" id="UP001593833"/>
    </source>
</evidence>
<comment type="caution">
    <text evidence="1">The sequence shown here is derived from an EMBL/GenBank/DDBJ whole genome shotgun (WGS) entry which is preliminary data.</text>
</comment>
<proteinExistence type="predicted"/>
<evidence type="ECO:0000313" key="1">
    <source>
        <dbReference type="EMBL" id="MFC1572795.1"/>
    </source>
</evidence>
<gene>
    <name evidence="1" type="ORF">ACFL6M_04270</name>
</gene>
<dbReference type="EMBL" id="JBHPKH010000040">
    <property type="protein sequence ID" value="MFC1572795.1"/>
    <property type="molecule type" value="Genomic_DNA"/>
</dbReference>
<dbReference type="InterPro" id="IPR023811">
    <property type="entry name" value="CHP04076"/>
</dbReference>
<accession>A0ABV6YKD7</accession>
<dbReference type="NCBIfam" id="TIGR04076">
    <property type="entry name" value="TIGR04076 family protein"/>
    <property type="match status" value="1"/>
</dbReference>
<keyword evidence="2" id="KW-1185">Reference proteome</keyword>
<reference evidence="1 2" key="1">
    <citation type="submission" date="2024-09" db="EMBL/GenBank/DDBJ databases">
        <authorList>
            <person name="D'Angelo T."/>
        </authorList>
    </citation>
    <scope>NUCLEOTIDE SEQUENCE [LARGE SCALE GENOMIC DNA]</scope>
    <source>
        <strain evidence="1">SAG AM-320-E07</strain>
    </source>
</reference>
<organism evidence="1 2">
    <name type="scientific">Eiseniibacteriota bacterium</name>
    <dbReference type="NCBI Taxonomy" id="2212470"/>
    <lineage>
        <taxon>Bacteria</taxon>
        <taxon>Candidatus Eiseniibacteriota</taxon>
    </lineage>
</organism>
<name>A0ABV6YKD7_UNCEI</name>
<sequence length="89" mass="10289">MYKLKVTVEEVKGKCTAPHRPGDYFEVKDGNIRVPDGKFVCLYSLQSLIPLLPANERELEEQDWMYGARHVICPDPEGGVLWRIDRIEE</sequence>